<accession>A0A0C2SJ50</accession>
<protein>
    <submittedName>
        <fullName evidence="1">Uncharacterized protein</fullName>
    </submittedName>
</protein>
<dbReference type="AlphaFoldDB" id="A0A0C2SJ50"/>
<sequence length="65" mass="7394">MTNQVASIPIAAIGFSRVALRHWISRKPIQLWVLGNQQNKTVHPHAQIPKIFFLARDFLQAPPSH</sequence>
<keyword evidence="2" id="KW-1185">Reference proteome</keyword>
<proteinExistence type="predicted"/>
<dbReference type="InParanoid" id="A0A0C2SJ50"/>
<dbReference type="HOGENOM" id="CLU_2849237_0_0_1"/>
<dbReference type="Proteomes" id="UP000054549">
    <property type="component" value="Unassembled WGS sequence"/>
</dbReference>
<evidence type="ECO:0000313" key="2">
    <source>
        <dbReference type="Proteomes" id="UP000054549"/>
    </source>
</evidence>
<name>A0A0C2SJ50_AMAMK</name>
<reference evidence="1 2" key="1">
    <citation type="submission" date="2014-04" db="EMBL/GenBank/DDBJ databases">
        <title>Evolutionary Origins and Diversification of the Mycorrhizal Mutualists.</title>
        <authorList>
            <consortium name="DOE Joint Genome Institute"/>
            <consortium name="Mycorrhizal Genomics Consortium"/>
            <person name="Kohler A."/>
            <person name="Kuo A."/>
            <person name="Nagy L.G."/>
            <person name="Floudas D."/>
            <person name="Copeland A."/>
            <person name="Barry K.W."/>
            <person name="Cichocki N."/>
            <person name="Veneault-Fourrey C."/>
            <person name="LaButti K."/>
            <person name="Lindquist E.A."/>
            <person name="Lipzen A."/>
            <person name="Lundell T."/>
            <person name="Morin E."/>
            <person name="Murat C."/>
            <person name="Riley R."/>
            <person name="Ohm R."/>
            <person name="Sun H."/>
            <person name="Tunlid A."/>
            <person name="Henrissat B."/>
            <person name="Grigoriev I.V."/>
            <person name="Hibbett D.S."/>
            <person name="Martin F."/>
        </authorList>
    </citation>
    <scope>NUCLEOTIDE SEQUENCE [LARGE SCALE GENOMIC DNA]</scope>
    <source>
        <strain evidence="1 2">Koide BX008</strain>
    </source>
</reference>
<evidence type="ECO:0000313" key="1">
    <source>
        <dbReference type="EMBL" id="KIL53949.1"/>
    </source>
</evidence>
<gene>
    <name evidence="1" type="ORF">M378DRAFT_174511</name>
</gene>
<dbReference type="EMBL" id="KN819094">
    <property type="protein sequence ID" value="KIL53949.1"/>
    <property type="molecule type" value="Genomic_DNA"/>
</dbReference>
<organism evidence="1 2">
    <name type="scientific">Amanita muscaria (strain Koide BX008)</name>
    <dbReference type="NCBI Taxonomy" id="946122"/>
    <lineage>
        <taxon>Eukaryota</taxon>
        <taxon>Fungi</taxon>
        <taxon>Dikarya</taxon>
        <taxon>Basidiomycota</taxon>
        <taxon>Agaricomycotina</taxon>
        <taxon>Agaricomycetes</taxon>
        <taxon>Agaricomycetidae</taxon>
        <taxon>Agaricales</taxon>
        <taxon>Pluteineae</taxon>
        <taxon>Amanitaceae</taxon>
        <taxon>Amanita</taxon>
    </lineage>
</organism>